<evidence type="ECO:0000313" key="3">
    <source>
        <dbReference type="EMBL" id="PCS15748.1"/>
    </source>
</evidence>
<reference evidence="3 4" key="1">
    <citation type="submission" date="2014-12" db="EMBL/GenBank/DDBJ databases">
        <title>Draft genome sequences of 10 type strains of Lactococcus.</title>
        <authorList>
            <person name="Sun Z."/>
            <person name="Zhong Z."/>
            <person name="Liu W."/>
            <person name="Zhang W."/>
            <person name="Zhang H."/>
        </authorList>
    </citation>
    <scope>NUCLEOTIDE SEQUENCE [LARGE SCALE GENOMIC DNA]</scope>
    <source>
        <strain evidence="3 4">DSM 21502</strain>
    </source>
</reference>
<dbReference type="AlphaFoldDB" id="A0A2A5SPD9"/>
<evidence type="ECO:0000256" key="1">
    <source>
        <dbReference type="SAM" id="Coils"/>
    </source>
</evidence>
<accession>A0A2A5SPD9</accession>
<organism evidence="3 4">
    <name type="scientific">Lactococcus cremoris subsp. tructae</name>
    <dbReference type="NCBI Taxonomy" id="542833"/>
    <lineage>
        <taxon>Bacteria</taxon>
        <taxon>Bacillati</taxon>
        <taxon>Bacillota</taxon>
        <taxon>Bacilli</taxon>
        <taxon>Lactobacillales</taxon>
        <taxon>Streptococcaceae</taxon>
        <taxon>Lactococcus</taxon>
    </lineage>
</organism>
<dbReference type="RefSeq" id="WP_096816652.1">
    <property type="nucleotide sequence ID" value="NZ_JXKC01000019.1"/>
</dbReference>
<dbReference type="EMBL" id="JXKC01000019">
    <property type="protein sequence ID" value="PCS15748.1"/>
    <property type="molecule type" value="Genomic_DNA"/>
</dbReference>
<evidence type="ECO:0000313" key="4">
    <source>
        <dbReference type="Proteomes" id="UP000218711"/>
    </source>
</evidence>
<dbReference type="Proteomes" id="UP000218711">
    <property type="component" value="Unassembled WGS sequence"/>
</dbReference>
<gene>
    <name evidence="3" type="ORF">RU92_GL001219</name>
</gene>
<evidence type="ECO:0000256" key="2">
    <source>
        <dbReference type="SAM" id="MobiDB-lite"/>
    </source>
</evidence>
<feature type="coiled-coil region" evidence="1">
    <location>
        <begin position="302"/>
        <end position="329"/>
    </location>
</feature>
<protein>
    <submittedName>
        <fullName evidence="3">Uncharacterized protein</fullName>
    </submittedName>
</protein>
<sequence>MFEGMFNKKKYRIELSQVQNIRPDKVRNAADLVNFIIGENQELLDHEEQGFLVVSKIESSKKGEQILFAQRLELPMAAKTNFDALLEPFYTRKPLEFDESILEIQDKKRNSLENVEEKINQAKNDIVQREENDEGYAPAPQLDLSDDKEEDESDSGSDKQVINDDPSEPSNDTGRTEINVPASTLLTEAAIKEIVAKEMKDKDEEIERLKQSLRSQEKEEMAKVENPPVKDDHVSEAILPTPSVSSDLVEDVNVLDVIKMVKYDANKRLEDFISQETAKINAEIEALDTRDNIEPTLSKRFGDEKELEIDELNRKVESEKTEAISTENARHEAALKSIESESEANRVSQIAKLTEEFSAKLSSAIKEEYERQTEQLNLILQGKTEELQLRQKAVNEGMKNTVSEVLEGFNTNHGEVIQNVERRKNSSGVIPLRQRVG</sequence>
<comment type="caution">
    <text evidence="3">The sequence shown here is derived from an EMBL/GenBank/DDBJ whole genome shotgun (WGS) entry which is preliminary data.</text>
</comment>
<proteinExistence type="predicted"/>
<feature type="region of interest" description="Disordered" evidence="2">
    <location>
        <begin position="201"/>
        <end position="235"/>
    </location>
</feature>
<feature type="compositionally biased region" description="Acidic residues" evidence="2">
    <location>
        <begin position="144"/>
        <end position="155"/>
    </location>
</feature>
<name>A0A2A5SPD9_LACLC</name>
<feature type="region of interest" description="Disordered" evidence="2">
    <location>
        <begin position="123"/>
        <end position="181"/>
    </location>
</feature>
<keyword evidence="1" id="KW-0175">Coiled coil</keyword>